<evidence type="ECO:0000313" key="4">
    <source>
        <dbReference type="Proteomes" id="UP000642819"/>
    </source>
</evidence>
<keyword evidence="4" id="KW-1185">Reference proteome</keyword>
<feature type="region of interest" description="Disordered" evidence="1">
    <location>
        <begin position="229"/>
        <end position="259"/>
    </location>
</feature>
<feature type="region of interest" description="Disordered" evidence="1">
    <location>
        <begin position="500"/>
        <end position="649"/>
    </location>
</feature>
<dbReference type="Gene3D" id="1.10.30.50">
    <property type="match status" value="1"/>
</dbReference>
<dbReference type="InterPro" id="IPR003615">
    <property type="entry name" value="HNH_nuc"/>
</dbReference>
<feature type="compositionally biased region" description="Basic and acidic residues" evidence="1">
    <location>
        <begin position="568"/>
        <end position="582"/>
    </location>
</feature>
<proteinExistence type="predicted"/>
<dbReference type="CDD" id="cd00085">
    <property type="entry name" value="HNHc"/>
    <property type="match status" value="1"/>
</dbReference>
<feature type="compositionally biased region" description="Low complexity" evidence="1">
    <location>
        <begin position="633"/>
        <end position="642"/>
    </location>
</feature>
<evidence type="ECO:0000259" key="2">
    <source>
        <dbReference type="SMART" id="SM00507"/>
    </source>
</evidence>
<feature type="region of interest" description="Disordered" evidence="1">
    <location>
        <begin position="179"/>
        <end position="200"/>
    </location>
</feature>
<feature type="compositionally biased region" description="Low complexity" evidence="1">
    <location>
        <begin position="249"/>
        <end position="259"/>
    </location>
</feature>
<accession>A0ABQ3GLS0</accession>
<dbReference type="Pfam" id="PF02720">
    <property type="entry name" value="DUF222"/>
    <property type="match status" value="1"/>
</dbReference>
<evidence type="ECO:0000256" key="1">
    <source>
        <dbReference type="SAM" id="MobiDB-lite"/>
    </source>
</evidence>
<feature type="domain" description="HNH nuclease" evidence="2">
    <location>
        <begin position="427"/>
        <end position="480"/>
    </location>
</feature>
<organism evidence="3 4">
    <name type="scientific">Zhihengliuella salsuginis</name>
    <dbReference type="NCBI Taxonomy" id="578222"/>
    <lineage>
        <taxon>Bacteria</taxon>
        <taxon>Bacillati</taxon>
        <taxon>Actinomycetota</taxon>
        <taxon>Actinomycetes</taxon>
        <taxon>Micrococcales</taxon>
        <taxon>Micrococcaceae</taxon>
        <taxon>Zhihengliuella</taxon>
    </lineage>
</organism>
<dbReference type="EMBL" id="BMXK01000010">
    <property type="protein sequence ID" value="GHD10445.1"/>
    <property type="molecule type" value="Genomic_DNA"/>
</dbReference>
<feature type="compositionally biased region" description="Low complexity" evidence="1">
    <location>
        <begin position="179"/>
        <end position="196"/>
    </location>
</feature>
<protein>
    <recommendedName>
        <fullName evidence="2">HNH nuclease domain-containing protein</fullName>
    </recommendedName>
</protein>
<evidence type="ECO:0000313" key="3">
    <source>
        <dbReference type="EMBL" id="GHD10445.1"/>
    </source>
</evidence>
<name>A0ABQ3GLS0_9MICC</name>
<reference evidence="4" key="1">
    <citation type="journal article" date="2019" name="Int. J. Syst. Evol. Microbiol.">
        <title>The Global Catalogue of Microorganisms (GCM) 10K type strain sequencing project: providing services to taxonomists for standard genome sequencing and annotation.</title>
        <authorList>
            <consortium name="The Broad Institute Genomics Platform"/>
            <consortium name="The Broad Institute Genome Sequencing Center for Infectious Disease"/>
            <person name="Wu L."/>
            <person name="Ma J."/>
        </authorList>
    </citation>
    <scope>NUCLEOTIDE SEQUENCE [LARGE SCALE GENOMIC DNA]</scope>
    <source>
        <strain evidence="4">KCTC 19466</strain>
    </source>
</reference>
<dbReference type="RefSeq" id="WP_189350829.1">
    <property type="nucleotide sequence ID" value="NZ_BMXK01000010.1"/>
</dbReference>
<comment type="caution">
    <text evidence="3">The sequence shown here is derived from an EMBL/GenBank/DDBJ whole genome shotgun (WGS) entry which is preliminary data.</text>
</comment>
<dbReference type="Proteomes" id="UP000642819">
    <property type="component" value="Unassembled WGS sequence"/>
</dbReference>
<dbReference type="SMART" id="SM00507">
    <property type="entry name" value="HNHc"/>
    <property type="match status" value="1"/>
</dbReference>
<gene>
    <name evidence="3" type="ORF">GCM10008096_24010</name>
</gene>
<dbReference type="InterPro" id="IPR003870">
    <property type="entry name" value="DUF222"/>
</dbReference>
<sequence length="649" mass="67090">MAIAPPFETPTPPAEPADRLRAAAELLAGTCDPVAGLTDADLVEAVRAAEELGRLVDGFRVRVAGEVDQRSQRGLGEDRLSARHGCRAGAELLERLTQAPGPEVRRRAALDARTRTGSSLTGQALPAVFPDVADALHTGAIGLETAELVTGMLSRIGHRADPADAAAAETALVAAATGGDTARPAGDGADAAAETGSEGTRVLPAAADGAVRPTFAELKIQAQTWEAFLDQDGPDPDAERAARSRSLTLGPVRGGLVPVRGHLMPETASQLTRLLDAHLNPAAQNSKTPAGADTAGEAGHPAPATGAVATEPGGAQADTLGTPVPVVADDRTPAQKRHDVLASILSAAARSAQTPSLGGDAATLLVHVNAQDLTDPAGIATLDGIDLPAPTSLTHRIACTGAVQKVVFDHTGRVIGLGSKERVFTAHQRRAITARDGGCVIPGCTIPASWCEVHHVIEHADGGPTHTDNGVLLCWWHHHHLESSGWQIRMNQAVPEVRAPAWADPSGGYRPAPNAITRRSRHHRPPGPQPSTPPDREDTNAGGQNPGGKASPGAGGSAGEPWPWSLDPGRHPATDTSTRAEETSDGGSGDASRRGETEEEFAARWDAAAARITPETAEERRAAWSAPDDEPPWTDAPAPTTDSDSDSDG</sequence>
<feature type="region of interest" description="Disordered" evidence="1">
    <location>
        <begin position="283"/>
        <end position="325"/>
    </location>
</feature>